<evidence type="ECO:0000256" key="1">
    <source>
        <dbReference type="SAM" id="MobiDB-lite"/>
    </source>
</evidence>
<dbReference type="RefSeq" id="WP_220198506.1">
    <property type="nucleotide sequence ID" value="NZ_BNJF01000005.1"/>
</dbReference>
<dbReference type="Proteomes" id="UP000612362">
    <property type="component" value="Unassembled WGS sequence"/>
</dbReference>
<feature type="compositionally biased region" description="Polar residues" evidence="1">
    <location>
        <begin position="354"/>
        <end position="383"/>
    </location>
</feature>
<dbReference type="EMBL" id="BNJF01000005">
    <property type="protein sequence ID" value="GHO49373.1"/>
    <property type="molecule type" value="Genomic_DNA"/>
</dbReference>
<sequence length="666" mass="75912">MNISNGQKPYENNTGHEIARQLGIPQERVHHSILEAVQKLFPSPMNGIEFLGLVLRYANVKQLSLPNFAQGEKKNVAVITVKNIRALSKLIGWSYDTTNKYVVLFCALGIFIKGRRQRQVELYFPLDSYNPPESLSALDLLIAEYRPKVRQSAQQVKSRFLLHFRQPLSLFENIGIPAELQPMLQGIRLLLQQEGVDSKKHQSLLLQIAQLIHRVLPDMLPRRVDSSFESRPIIHNEYLPSSQPKDLTLEPFTSKSLPLQETSVDFLERSSNQHSIVQPQKVDFLVEEVDSSPSKREAPKSRPNPVDFNALLIQKKVDLPSKREDFLDRDNTLSEKYLERVDDFSPAQGDFSEQEQAQKSRPSLINDDFNTQESTFSGNTTTQRGDFSQTVDFLTPKKTFQPQRVDFSDLTNVNVKNIINNFLNNVNVKNLQDLAALLGTILEEDRSKWGIYVDHVKHYSQPEALMAALLKTLSCKLQGGTLHNPPAFFLARSKEYHATIPEDAQQLVRQYSALPYGQMLEALKYPPTHSGGSTSSVTNYQKKEIKSSALQAVKVPSLHINLDSSQAGMSWNDAITLYKLLRDDQRMVVCKKFIVPMDEAKTRYALLLDATVSSKVRQTFLYSSQDWLRRSKDMRTCLSLFEPPEALQRSRDRFSALRELLQNKKP</sequence>
<organism evidence="2 3">
    <name type="scientific">Ktedonospora formicarum</name>
    <dbReference type="NCBI Taxonomy" id="2778364"/>
    <lineage>
        <taxon>Bacteria</taxon>
        <taxon>Bacillati</taxon>
        <taxon>Chloroflexota</taxon>
        <taxon>Ktedonobacteria</taxon>
        <taxon>Ktedonobacterales</taxon>
        <taxon>Ktedonobacteraceae</taxon>
        <taxon>Ktedonospora</taxon>
    </lineage>
</organism>
<feature type="region of interest" description="Disordered" evidence="1">
    <location>
        <begin position="344"/>
        <end position="383"/>
    </location>
</feature>
<feature type="region of interest" description="Disordered" evidence="1">
    <location>
        <begin position="287"/>
        <end position="307"/>
    </location>
</feature>
<keyword evidence="3" id="KW-1185">Reference proteome</keyword>
<gene>
    <name evidence="2" type="ORF">KSX_75360</name>
</gene>
<evidence type="ECO:0000313" key="2">
    <source>
        <dbReference type="EMBL" id="GHO49373.1"/>
    </source>
</evidence>
<accession>A0A8J3I8W7</accession>
<evidence type="ECO:0000313" key="3">
    <source>
        <dbReference type="Proteomes" id="UP000612362"/>
    </source>
</evidence>
<comment type="caution">
    <text evidence="2">The sequence shown here is derived from an EMBL/GenBank/DDBJ whole genome shotgun (WGS) entry which is preliminary data.</text>
</comment>
<name>A0A8J3I8W7_9CHLR</name>
<protein>
    <submittedName>
        <fullName evidence="2">Uncharacterized protein</fullName>
    </submittedName>
</protein>
<proteinExistence type="predicted"/>
<reference evidence="2" key="1">
    <citation type="submission" date="2020-10" db="EMBL/GenBank/DDBJ databases">
        <title>Taxonomic study of unclassified bacteria belonging to the class Ktedonobacteria.</title>
        <authorList>
            <person name="Yabe S."/>
            <person name="Wang C.M."/>
            <person name="Zheng Y."/>
            <person name="Sakai Y."/>
            <person name="Cavaletti L."/>
            <person name="Monciardini P."/>
            <person name="Donadio S."/>
        </authorList>
    </citation>
    <scope>NUCLEOTIDE SEQUENCE</scope>
    <source>
        <strain evidence="2">SOSP1-1</strain>
    </source>
</reference>
<dbReference type="AlphaFoldDB" id="A0A8J3I8W7"/>